<dbReference type="OrthoDB" id="3643156at2759"/>
<reference evidence="2 3" key="1">
    <citation type="submission" date="2017-05" db="EMBL/GenBank/DDBJ databases">
        <title>Draft genome sequence of Elsinoe australis.</title>
        <authorList>
            <person name="Cheng Q."/>
        </authorList>
    </citation>
    <scope>NUCLEOTIDE SEQUENCE [LARGE SCALE GENOMIC DNA]</scope>
    <source>
        <strain evidence="2 3">NL1</strain>
    </source>
</reference>
<protein>
    <submittedName>
        <fullName evidence="2">1,4-alpha-glucan-branching enzyme</fullName>
    </submittedName>
</protein>
<evidence type="ECO:0000256" key="1">
    <source>
        <dbReference type="SAM" id="SignalP"/>
    </source>
</evidence>
<accession>A0A2P7YEA3</accession>
<sequence>MVRMPVAAPLAGLLLLEAFCAAYPFPVHDSTDQKIISTLSTAQTAAANPEIPPKVVGIGLDLSLTYGTASLALSDGTYQDLAFVQGDISYRSLFDRWMSDIASNADDTKAHVQVRSTRIDQFKAKFDEAKRRLRTYLGLAPTHDIAVLADMISLLRKKVETHLGHSIQTAVPTVPRLADMSQQDLEIAMSVAGLNLPSSDAGPLLPDETTSASVRYRLGFCTSREPNITCTRQSRNVLTLFYSATALHTFHQRFHEARDDPRTGAGKFGDWLVASNMGFDARLNYAGGEEAYWNLLRNWMHRYIEFWSDQYSITDIVLLGEFADQSDFTNIVQSARAQIKPSQAPFLNDESPLFDAARGAADLHASIFERKTSFEDDSNAQRHRYLAKESIR</sequence>
<dbReference type="AlphaFoldDB" id="A0A2P7YEA3"/>
<dbReference type="Proteomes" id="UP000243723">
    <property type="component" value="Unassembled WGS sequence"/>
</dbReference>
<evidence type="ECO:0000313" key="2">
    <source>
        <dbReference type="EMBL" id="PSK34291.1"/>
    </source>
</evidence>
<dbReference type="STRING" id="40998.A0A2P7YEA3"/>
<feature type="signal peptide" evidence="1">
    <location>
        <begin position="1"/>
        <end position="22"/>
    </location>
</feature>
<dbReference type="EMBL" id="NHZQ01000447">
    <property type="protein sequence ID" value="PSK34291.1"/>
    <property type="molecule type" value="Genomic_DNA"/>
</dbReference>
<feature type="chain" id="PRO_5015105726" evidence="1">
    <location>
        <begin position="23"/>
        <end position="392"/>
    </location>
</feature>
<proteinExistence type="predicted"/>
<organism evidence="2 3">
    <name type="scientific">Elsinoe australis</name>
    <dbReference type="NCBI Taxonomy" id="40998"/>
    <lineage>
        <taxon>Eukaryota</taxon>
        <taxon>Fungi</taxon>
        <taxon>Dikarya</taxon>
        <taxon>Ascomycota</taxon>
        <taxon>Pezizomycotina</taxon>
        <taxon>Dothideomycetes</taxon>
        <taxon>Dothideomycetidae</taxon>
        <taxon>Myriangiales</taxon>
        <taxon>Elsinoaceae</taxon>
        <taxon>Elsinoe</taxon>
    </lineage>
</organism>
<evidence type="ECO:0000313" key="3">
    <source>
        <dbReference type="Proteomes" id="UP000243723"/>
    </source>
</evidence>
<keyword evidence="1" id="KW-0732">Signal</keyword>
<keyword evidence="3" id="KW-1185">Reference proteome</keyword>
<comment type="caution">
    <text evidence="2">The sequence shown here is derived from an EMBL/GenBank/DDBJ whole genome shotgun (WGS) entry which is preliminary data.</text>
</comment>
<gene>
    <name evidence="2" type="ORF">B9Z65_8617</name>
</gene>
<name>A0A2P7YEA3_9PEZI</name>